<dbReference type="PANTHER" id="PTHR42852:SF6">
    <property type="entry name" value="THIOL:DISULFIDE INTERCHANGE PROTEIN DSBE"/>
    <property type="match status" value="1"/>
</dbReference>
<organism evidence="6 7">
    <name type="scientific">Chitinophaga pinensis</name>
    <dbReference type="NCBI Taxonomy" id="79329"/>
    <lineage>
        <taxon>Bacteria</taxon>
        <taxon>Pseudomonadati</taxon>
        <taxon>Bacteroidota</taxon>
        <taxon>Chitinophagia</taxon>
        <taxon>Chitinophagales</taxon>
        <taxon>Chitinophagaceae</taxon>
        <taxon>Chitinophaga</taxon>
    </lineage>
</organism>
<evidence type="ECO:0000313" key="6">
    <source>
        <dbReference type="EMBL" id="TWW01768.1"/>
    </source>
</evidence>
<dbReference type="Proteomes" id="UP000318815">
    <property type="component" value="Unassembled WGS sequence"/>
</dbReference>
<evidence type="ECO:0000256" key="2">
    <source>
        <dbReference type="ARBA" id="ARBA00022748"/>
    </source>
</evidence>
<dbReference type="OrthoDB" id="750178at2"/>
<dbReference type="GO" id="GO:0016209">
    <property type="term" value="F:antioxidant activity"/>
    <property type="evidence" value="ECO:0007669"/>
    <property type="project" value="InterPro"/>
</dbReference>
<evidence type="ECO:0000259" key="5">
    <source>
        <dbReference type="PROSITE" id="PS51352"/>
    </source>
</evidence>
<dbReference type="InterPro" id="IPR050553">
    <property type="entry name" value="Thioredoxin_ResA/DsbE_sf"/>
</dbReference>
<dbReference type="Pfam" id="PF14289">
    <property type="entry name" value="DUF4369"/>
    <property type="match status" value="1"/>
</dbReference>
<gene>
    <name evidence="6" type="ORF">FEF09_04190</name>
</gene>
<dbReference type="Pfam" id="PF00578">
    <property type="entry name" value="AhpC-TSA"/>
    <property type="match status" value="1"/>
</dbReference>
<keyword evidence="4" id="KW-0676">Redox-active center</keyword>
<accession>A0A5C6LYR5</accession>
<reference evidence="6 7" key="1">
    <citation type="submission" date="2019-08" db="EMBL/GenBank/DDBJ databases">
        <title>Whole genome sequencing of chitin degrading bacteria Chitinophaga pinensis YS16.</title>
        <authorList>
            <person name="Singh R.P."/>
            <person name="Manchanda G."/>
            <person name="Maurya I.K."/>
            <person name="Joshi N.K."/>
            <person name="Srivastava A.K."/>
        </authorList>
    </citation>
    <scope>NUCLEOTIDE SEQUENCE [LARGE SCALE GENOMIC DNA]</scope>
    <source>
        <strain evidence="6 7">YS-16</strain>
    </source>
</reference>
<dbReference type="GO" id="GO:0016491">
    <property type="term" value="F:oxidoreductase activity"/>
    <property type="evidence" value="ECO:0007669"/>
    <property type="project" value="InterPro"/>
</dbReference>
<dbReference type="RefSeq" id="WP_146303944.1">
    <property type="nucleotide sequence ID" value="NZ_VOHS01000003.1"/>
</dbReference>
<dbReference type="SUPFAM" id="SSF52833">
    <property type="entry name" value="Thioredoxin-like"/>
    <property type="match status" value="1"/>
</dbReference>
<evidence type="ECO:0000256" key="3">
    <source>
        <dbReference type="ARBA" id="ARBA00023157"/>
    </source>
</evidence>
<dbReference type="GO" id="GO:0017004">
    <property type="term" value="P:cytochrome complex assembly"/>
    <property type="evidence" value="ECO:0007669"/>
    <property type="project" value="UniProtKB-KW"/>
</dbReference>
<dbReference type="InterPro" id="IPR036249">
    <property type="entry name" value="Thioredoxin-like_sf"/>
</dbReference>
<dbReference type="GO" id="GO:0030313">
    <property type="term" value="C:cell envelope"/>
    <property type="evidence" value="ECO:0007669"/>
    <property type="project" value="UniProtKB-SubCell"/>
</dbReference>
<proteinExistence type="predicted"/>
<sequence length="381" mass="41842">MKKLALWAATGLFLASCSQQTEKGDFTINAHIDNAPLGTIYLEELTTEEVKVVDTAVIKDASGKFTLKGMLPEQALYRIRFGETNRLIPLGLDAGTMSITGDFNHLDQLKIENSEATVEIQQLLNEASSKDQALSAEVNALDSLHQLKTPDSLLQPRVAAFQAKQEDFKKFLIKSATETKSPAVAAFAMSIAGPQVLLEDPKTVEEIKKHFPENTLIVSFANKLKQGTQQAEETGEEANMSTVKVGQAAPDFTLPDPSGKPVSLSSFKGKYVLVDFWASWCKPCRMENPNVVLAYNKFKGKNFTVLGVSLDKTKGKWEEAIQADGLTWTHVSDLKFWDSQVVPLYGINSIPSNMLLDPQGKVLAIGLRGPELESKLQEVLQ</sequence>
<comment type="subcellular location">
    <subcellularLocation>
        <location evidence="1">Cell envelope</location>
    </subcellularLocation>
</comment>
<keyword evidence="2" id="KW-0201">Cytochrome c-type biogenesis</keyword>
<evidence type="ECO:0000256" key="1">
    <source>
        <dbReference type="ARBA" id="ARBA00004196"/>
    </source>
</evidence>
<dbReference type="PANTHER" id="PTHR42852">
    <property type="entry name" value="THIOL:DISULFIDE INTERCHANGE PROTEIN DSBE"/>
    <property type="match status" value="1"/>
</dbReference>
<dbReference type="InterPro" id="IPR025380">
    <property type="entry name" value="DUF4369"/>
</dbReference>
<protein>
    <submittedName>
        <fullName evidence="6">AhpC/TSA family protein</fullName>
    </submittedName>
</protein>
<feature type="domain" description="Thioredoxin" evidence="5">
    <location>
        <begin position="243"/>
        <end position="381"/>
    </location>
</feature>
<keyword evidence="7" id="KW-1185">Reference proteome</keyword>
<dbReference type="InterPro" id="IPR000866">
    <property type="entry name" value="AhpC/TSA"/>
</dbReference>
<dbReference type="PROSITE" id="PS51352">
    <property type="entry name" value="THIOREDOXIN_2"/>
    <property type="match status" value="1"/>
</dbReference>
<dbReference type="PROSITE" id="PS51257">
    <property type="entry name" value="PROKAR_LIPOPROTEIN"/>
    <property type="match status" value="1"/>
</dbReference>
<dbReference type="CDD" id="cd02966">
    <property type="entry name" value="TlpA_like_family"/>
    <property type="match status" value="1"/>
</dbReference>
<dbReference type="EMBL" id="VOHS01000003">
    <property type="protein sequence ID" value="TWW01768.1"/>
    <property type="molecule type" value="Genomic_DNA"/>
</dbReference>
<dbReference type="AlphaFoldDB" id="A0A5C6LYR5"/>
<comment type="caution">
    <text evidence="6">The sequence shown here is derived from an EMBL/GenBank/DDBJ whole genome shotgun (WGS) entry which is preliminary data.</text>
</comment>
<dbReference type="InterPro" id="IPR013766">
    <property type="entry name" value="Thioredoxin_domain"/>
</dbReference>
<evidence type="ECO:0000256" key="4">
    <source>
        <dbReference type="ARBA" id="ARBA00023284"/>
    </source>
</evidence>
<keyword evidence="3" id="KW-1015">Disulfide bond</keyword>
<evidence type="ECO:0000313" key="7">
    <source>
        <dbReference type="Proteomes" id="UP000318815"/>
    </source>
</evidence>
<name>A0A5C6LYR5_9BACT</name>
<dbReference type="Gene3D" id="3.40.30.10">
    <property type="entry name" value="Glutaredoxin"/>
    <property type="match status" value="1"/>
</dbReference>